<gene>
    <name evidence="2" type="ORF">SS50377_15996</name>
    <name evidence="3" type="ORF">SS50377_22713</name>
</gene>
<evidence type="ECO:0000256" key="1">
    <source>
        <dbReference type="SAM" id="Phobius"/>
    </source>
</evidence>
<name>V6LI02_9EUKA</name>
<keyword evidence="1" id="KW-1133">Transmembrane helix</keyword>
<dbReference type="VEuPathDB" id="GiardiaDB:SS50377_22713"/>
<reference evidence="3" key="2">
    <citation type="submission" date="2020-12" db="EMBL/GenBank/DDBJ databases">
        <title>New Spironucleus salmonicida genome in near-complete chromosomes.</title>
        <authorList>
            <person name="Xu F."/>
            <person name="Kurt Z."/>
            <person name="Jimenez-Gonzalez A."/>
            <person name="Astvaldsson A."/>
            <person name="Andersson J.O."/>
            <person name="Svard S.G."/>
        </authorList>
    </citation>
    <scope>NUCLEOTIDE SEQUENCE</scope>
    <source>
        <strain evidence="3">ATCC 50377</strain>
    </source>
</reference>
<dbReference type="EMBL" id="AUWU02000003">
    <property type="protein sequence ID" value="KAH0575091.1"/>
    <property type="molecule type" value="Genomic_DNA"/>
</dbReference>
<evidence type="ECO:0008006" key="5">
    <source>
        <dbReference type="Google" id="ProtNLM"/>
    </source>
</evidence>
<evidence type="ECO:0000313" key="4">
    <source>
        <dbReference type="Proteomes" id="UP000018208"/>
    </source>
</evidence>
<evidence type="ECO:0000313" key="3">
    <source>
        <dbReference type="EMBL" id="KAH0575091.1"/>
    </source>
</evidence>
<dbReference type="AlphaFoldDB" id="V6LI02"/>
<reference evidence="2 3" key="1">
    <citation type="journal article" date="2014" name="PLoS Genet.">
        <title>The Genome of Spironucleus salmonicida Highlights a Fish Pathogen Adapted to Fluctuating Environments.</title>
        <authorList>
            <person name="Xu F."/>
            <person name="Jerlstrom-Hultqvist J."/>
            <person name="Einarsson E."/>
            <person name="Astvaldsson A."/>
            <person name="Svard S.G."/>
            <person name="Andersson J.O."/>
        </authorList>
    </citation>
    <scope>NUCLEOTIDE SEQUENCE</scope>
    <source>
        <strain evidence="3">ATCC 50377</strain>
    </source>
</reference>
<accession>V6LI02</accession>
<keyword evidence="1" id="KW-0472">Membrane</keyword>
<dbReference type="Proteomes" id="UP000018208">
    <property type="component" value="Unassembled WGS sequence"/>
</dbReference>
<evidence type="ECO:0000313" key="2">
    <source>
        <dbReference type="EMBL" id="EST44190.1"/>
    </source>
</evidence>
<feature type="transmembrane region" description="Helical" evidence="1">
    <location>
        <begin position="496"/>
        <end position="516"/>
    </location>
</feature>
<sequence>MLIILCFTCQMDSSKVIINPITNLITLQTIPKINLKASELKACQIQTNKTAIYEVQIGKVLFRSNFEFYDAFSPANILLMPQGGDSAEDATIYIIASYQITFLDDNLAQSSAVGQLLETYYNYNDCIQDSQIQFSANIKIQPFVKINPNCVIRPTGDITQVVFLKGEILQRETVPLALFDFSNLKFKEKNCISGTNEENLACRQQSVSISSDNFIDFEVEINLPMKIVSTNIYKNPYGILETILTDVPFTLVFQIKIDTRISDSSCVSQSGLSFSENVIHVFQTPGIACAFQNYYKTEYWIVIQDSRNNTFQLQFLPNSPFDIDDYITCETWEISQFGSLALCNAALYRIQTLAHNASLNILYKAWSEDGAYLKSYIFRAQTFPGGQVVLVLVQKQLCVEVKTRILTGRAFARIELKLAVNLEHFADRLLDFEAADNFVFPSTNNIYCFRVSSAEEFTINQVSFTPFFGVLYVLGSELHVQSIDVLVEYGVFWEGWVLLVLGVVVMVLWTTSLAAYSRKQKQKIVGNE</sequence>
<keyword evidence="1" id="KW-0812">Transmembrane</keyword>
<proteinExistence type="predicted"/>
<dbReference type="EMBL" id="KI546124">
    <property type="protein sequence ID" value="EST44190.1"/>
    <property type="molecule type" value="Genomic_DNA"/>
</dbReference>
<organism evidence="2">
    <name type="scientific">Spironucleus salmonicida</name>
    <dbReference type="NCBI Taxonomy" id="348837"/>
    <lineage>
        <taxon>Eukaryota</taxon>
        <taxon>Metamonada</taxon>
        <taxon>Diplomonadida</taxon>
        <taxon>Hexamitidae</taxon>
        <taxon>Hexamitinae</taxon>
        <taxon>Spironucleus</taxon>
    </lineage>
</organism>
<protein>
    <recommendedName>
        <fullName evidence="5">Transmembrane protein</fullName>
    </recommendedName>
</protein>
<keyword evidence="4" id="KW-1185">Reference proteome</keyword>